<gene>
    <name evidence="1" type="primary">BQ5605_C008g05336</name>
    <name evidence="1" type="ORF">BQ5605_C008G05336</name>
</gene>
<organism evidence="1 2">
    <name type="scientific">Microbotryum silenes-dioicae</name>
    <dbReference type="NCBI Taxonomy" id="796604"/>
    <lineage>
        <taxon>Eukaryota</taxon>
        <taxon>Fungi</taxon>
        <taxon>Dikarya</taxon>
        <taxon>Basidiomycota</taxon>
        <taxon>Pucciniomycotina</taxon>
        <taxon>Microbotryomycetes</taxon>
        <taxon>Microbotryales</taxon>
        <taxon>Microbotryaceae</taxon>
        <taxon>Microbotryum</taxon>
    </lineage>
</organism>
<dbReference type="Proteomes" id="UP000249464">
    <property type="component" value="Unassembled WGS sequence"/>
</dbReference>
<dbReference type="SUPFAM" id="SSF56112">
    <property type="entry name" value="Protein kinase-like (PK-like)"/>
    <property type="match status" value="1"/>
</dbReference>
<dbReference type="InterPro" id="IPR011009">
    <property type="entry name" value="Kinase-like_dom_sf"/>
</dbReference>
<proteinExistence type="predicted"/>
<keyword evidence="2" id="KW-1185">Reference proteome</keyword>
<evidence type="ECO:0000313" key="2">
    <source>
        <dbReference type="Proteomes" id="UP000249464"/>
    </source>
</evidence>
<evidence type="ECO:0000313" key="1">
    <source>
        <dbReference type="EMBL" id="SGY80244.1"/>
    </source>
</evidence>
<dbReference type="EMBL" id="FQNC01000048">
    <property type="protein sequence ID" value="SGY80244.1"/>
    <property type="molecule type" value="Genomic_DNA"/>
</dbReference>
<reference evidence="1 2" key="1">
    <citation type="submission" date="2016-11" db="EMBL/GenBank/DDBJ databases">
        <authorList>
            <person name="Jaros S."/>
            <person name="Januszkiewicz K."/>
            <person name="Wedrychowicz H."/>
        </authorList>
    </citation>
    <scope>NUCLEOTIDE SEQUENCE [LARGE SCALE GENOMIC DNA]</scope>
</reference>
<dbReference type="AlphaFoldDB" id="A0A2X0MCP8"/>
<sequence length="355" mass="39169">MTSATGASIARATLVPLAFEACDSEDDSRETPYPLVNVLLDLARDVLTQPARMCAPGFAIHHDDTAYLVVLDHEGCRIAIISDFWGEGFGELASVLSVLLGLDVFSAGVSPLFRYACDLETGIAPVALCTRYLRPSELEADAPLVGRTVEFIAEEPVRLVHSTVANGSSVFERSTVTFQLTRPSLLTTQNFVGHEADVLNRIVERCAAEAPSESAQLIEKYESALPILLVSEKFKRRLRHSRRRTLDVVIMRNPTPLPTALDDARNEQRTLFQFCQVFDQLLTLLPALFDLGIHHRDLSIGNILQYQEHLVLVDWETGIVAQPGEQAAGCLHEIASFWPSCFSLFSTTHSISHLA</sequence>
<name>A0A2X0MCP8_9BASI</name>
<accession>A0A2X0MCP8</accession>
<protein>
    <submittedName>
        <fullName evidence="1">BQ5605_C008g05336 protein</fullName>
    </submittedName>
</protein>